<dbReference type="InterPro" id="IPR013087">
    <property type="entry name" value="Znf_C2H2_type"/>
</dbReference>
<dbReference type="GO" id="GO:0048513">
    <property type="term" value="P:animal organ development"/>
    <property type="evidence" value="ECO:0007669"/>
    <property type="project" value="UniProtKB-ARBA"/>
</dbReference>
<feature type="region of interest" description="Disordered" evidence="3">
    <location>
        <begin position="331"/>
        <end position="350"/>
    </location>
</feature>
<feature type="domain" description="BTB" evidence="4">
    <location>
        <begin position="34"/>
        <end position="99"/>
    </location>
</feature>
<accession>A0A9N9WT61</accession>
<protein>
    <recommendedName>
        <fullName evidence="4">BTB domain-containing protein</fullName>
    </recommendedName>
</protein>
<dbReference type="GO" id="GO:0048468">
    <property type="term" value="P:cell development"/>
    <property type="evidence" value="ECO:0007669"/>
    <property type="project" value="UniProtKB-ARBA"/>
</dbReference>
<evidence type="ECO:0000256" key="3">
    <source>
        <dbReference type="SAM" id="MobiDB-lite"/>
    </source>
</evidence>
<dbReference type="Proteomes" id="UP001153620">
    <property type="component" value="Chromosome 3"/>
</dbReference>
<dbReference type="GO" id="GO:0006357">
    <property type="term" value="P:regulation of transcription by RNA polymerase II"/>
    <property type="evidence" value="ECO:0007669"/>
    <property type="project" value="TreeGrafter"/>
</dbReference>
<dbReference type="GO" id="GO:0003006">
    <property type="term" value="P:developmental process involved in reproduction"/>
    <property type="evidence" value="ECO:0007669"/>
    <property type="project" value="UniProtKB-ARBA"/>
</dbReference>
<dbReference type="AlphaFoldDB" id="A0A9N9WT61"/>
<dbReference type="InterPro" id="IPR011333">
    <property type="entry name" value="SKP1/BTB/POZ_sf"/>
</dbReference>
<comment type="subcellular location">
    <subcellularLocation>
        <location evidence="1">Nucleus</location>
    </subcellularLocation>
</comment>
<dbReference type="PROSITE" id="PS00028">
    <property type="entry name" value="ZINC_FINGER_C2H2_1"/>
    <property type="match status" value="1"/>
</dbReference>
<evidence type="ECO:0000259" key="4">
    <source>
        <dbReference type="PROSITE" id="PS50097"/>
    </source>
</evidence>
<evidence type="ECO:0000256" key="1">
    <source>
        <dbReference type="ARBA" id="ARBA00004123"/>
    </source>
</evidence>
<dbReference type="InterPro" id="IPR015318">
    <property type="entry name" value="Znf_GAGA-bd_fac"/>
</dbReference>
<dbReference type="FunFam" id="3.30.710.10:FF:000096">
    <property type="entry name" value="Trithorax-like, isoform C"/>
    <property type="match status" value="1"/>
</dbReference>
<dbReference type="EMBL" id="OU895879">
    <property type="protein sequence ID" value="CAG9808137.1"/>
    <property type="molecule type" value="Genomic_DNA"/>
</dbReference>
<gene>
    <name evidence="5" type="ORF">CHIRRI_LOCUS10982</name>
</gene>
<dbReference type="GO" id="GO:0005634">
    <property type="term" value="C:nucleus"/>
    <property type="evidence" value="ECO:0007669"/>
    <property type="project" value="UniProtKB-SubCell"/>
</dbReference>
<feature type="region of interest" description="Disordered" evidence="3">
    <location>
        <begin position="200"/>
        <end position="235"/>
    </location>
</feature>
<dbReference type="Gene3D" id="3.30.160.60">
    <property type="entry name" value="Classic Zinc Finger"/>
    <property type="match status" value="1"/>
</dbReference>
<dbReference type="SMART" id="SM00225">
    <property type="entry name" value="BTB"/>
    <property type="match status" value="1"/>
</dbReference>
<dbReference type="Pfam" id="PF00651">
    <property type="entry name" value="BTB"/>
    <property type="match status" value="1"/>
</dbReference>
<proteinExistence type="predicted"/>
<dbReference type="OrthoDB" id="10027872at2759"/>
<name>A0A9N9WT61_9DIPT</name>
<organism evidence="5 6">
    <name type="scientific">Chironomus riparius</name>
    <dbReference type="NCBI Taxonomy" id="315576"/>
    <lineage>
        <taxon>Eukaryota</taxon>
        <taxon>Metazoa</taxon>
        <taxon>Ecdysozoa</taxon>
        <taxon>Arthropoda</taxon>
        <taxon>Hexapoda</taxon>
        <taxon>Insecta</taxon>
        <taxon>Pterygota</taxon>
        <taxon>Neoptera</taxon>
        <taxon>Endopterygota</taxon>
        <taxon>Diptera</taxon>
        <taxon>Nematocera</taxon>
        <taxon>Chironomoidea</taxon>
        <taxon>Chironomidae</taxon>
        <taxon>Chironominae</taxon>
        <taxon>Chironomus</taxon>
    </lineage>
</organism>
<dbReference type="Gene3D" id="3.30.710.10">
    <property type="entry name" value="Potassium Channel Kv1.1, Chain A"/>
    <property type="match status" value="1"/>
</dbReference>
<dbReference type="InterPro" id="IPR000210">
    <property type="entry name" value="BTB/POZ_dom"/>
</dbReference>
<feature type="compositionally biased region" description="Polar residues" evidence="3">
    <location>
        <begin position="222"/>
        <end position="235"/>
    </location>
</feature>
<dbReference type="CDD" id="cd18315">
    <property type="entry name" value="BTB_POZ_BAB-like"/>
    <property type="match status" value="1"/>
</dbReference>
<dbReference type="Pfam" id="PF09237">
    <property type="entry name" value="GAGA"/>
    <property type="match status" value="1"/>
</dbReference>
<dbReference type="PANTHER" id="PTHR23110">
    <property type="entry name" value="BTB DOMAIN TRANSCRIPTION FACTOR"/>
    <property type="match status" value="1"/>
</dbReference>
<keyword evidence="6" id="KW-1185">Reference proteome</keyword>
<dbReference type="InterPro" id="IPR051095">
    <property type="entry name" value="Dros_DevTransReg"/>
</dbReference>
<keyword evidence="2" id="KW-0539">Nucleus</keyword>
<feature type="compositionally biased region" description="Polar residues" evidence="3">
    <location>
        <begin position="261"/>
        <end position="275"/>
    </location>
</feature>
<dbReference type="PROSITE" id="PS50097">
    <property type="entry name" value="BTB"/>
    <property type="match status" value="1"/>
</dbReference>
<reference evidence="5" key="1">
    <citation type="submission" date="2022-01" db="EMBL/GenBank/DDBJ databases">
        <authorList>
            <person name="King R."/>
        </authorList>
    </citation>
    <scope>NUCLEOTIDE SEQUENCE</scope>
</reference>
<feature type="region of interest" description="Disordered" evidence="3">
    <location>
        <begin position="261"/>
        <end position="303"/>
    </location>
</feature>
<dbReference type="SUPFAM" id="SSF54695">
    <property type="entry name" value="POZ domain"/>
    <property type="match status" value="1"/>
</dbReference>
<sequence length="463" mass="50633">MSIPVNSLYSLTWGDYGTSLVSAVQLLRCHGDLVDVTLAAEGRSFEAHKIVLCAASPYLLNLLKNTSCKHPIVMLAGVSANDLEALLEFVYRGEVSVDHSQLPSLLQAAQCLNIQGLAPQTVTHKDDNTAYTSIQIHPGLVHQDVKTHILEVGGNIGEQELIMQQAPQSVQTHHQVVEEILPEQMSDEVTKEVINQFLPQRKRKPRTPKTPGKPSKVIKMEPQTSGSENLTTVTSGSIDQGTEMIVEEQEQVGELVEQVSIEEQSIDQNTSNVSVKTEGGMPKTPKDKSNKPKSKSQSEQPATCPICSATIRQSRNLRRHLELRHFKKRTPKKLKKGMAADPNAGNTSTEQIIQEGGNNTITVTMEPGSDQQTITVNGQQTGQQHVLTTNSDGSLSISGLQGHIIGSLGNATIIRTDDGQQIESGQLITTHEPSLRTSTGEVYRVGTTVYHIEERRSDQPRMN</sequence>
<reference evidence="5" key="2">
    <citation type="submission" date="2022-10" db="EMBL/GenBank/DDBJ databases">
        <authorList>
            <consortium name="ENA_rothamsted_submissions"/>
            <consortium name="culmorum"/>
            <person name="King R."/>
        </authorList>
    </citation>
    <scope>NUCLEOTIDE SEQUENCE</scope>
</reference>
<evidence type="ECO:0000313" key="5">
    <source>
        <dbReference type="EMBL" id="CAG9808137.1"/>
    </source>
</evidence>
<evidence type="ECO:0000256" key="2">
    <source>
        <dbReference type="ARBA" id="ARBA00023242"/>
    </source>
</evidence>
<evidence type="ECO:0000313" key="6">
    <source>
        <dbReference type="Proteomes" id="UP001153620"/>
    </source>
</evidence>
<dbReference type="PANTHER" id="PTHR23110:SF10">
    <property type="entry name" value="TRANSCRIPTION FACTOR GAGA"/>
    <property type="match status" value="1"/>
</dbReference>